<keyword evidence="5" id="KW-1185">Reference proteome</keyword>
<dbReference type="EMBL" id="CP015093">
    <property type="protein sequence ID" value="APZ52250.1"/>
    <property type="molecule type" value="Genomic_DNA"/>
</dbReference>
<dbReference type="OrthoDB" id="9813282at2"/>
<dbReference type="Proteomes" id="UP000187059">
    <property type="component" value="Chromosome"/>
</dbReference>
<dbReference type="CDD" id="cd03443">
    <property type="entry name" value="PaaI_thioesterase"/>
    <property type="match status" value="1"/>
</dbReference>
<dbReference type="KEGG" id="paby:Ga0080574_TMP1916"/>
<dbReference type="SUPFAM" id="SSF54637">
    <property type="entry name" value="Thioesterase/thiol ester dehydrase-isomerase"/>
    <property type="match status" value="1"/>
</dbReference>
<dbReference type="Pfam" id="PF03061">
    <property type="entry name" value="4HBT"/>
    <property type="match status" value="1"/>
</dbReference>
<gene>
    <name evidence="4" type="ORF">Ga0080574_TMP1916</name>
</gene>
<dbReference type="GO" id="GO:0047617">
    <property type="term" value="F:fatty acyl-CoA hydrolase activity"/>
    <property type="evidence" value="ECO:0007669"/>
    <property type="project" value="InterPro"/>
</dbReference>
<dbReference type="InterPro" id="IPR003736">
    <property type="entry name" value="PAAI_dom"/>
</dbReference>
<proteinExistence type="inferred from homology"/>
<comment type="similarity">
    <text evidence="1">Belongs to the thioesterase PaaI family.</text>
</comment>
<dbReference type="InterPro" id="IPR039298">
    <property type="entry name" value="ACOT13"/>
</dbReference>
<dbReference type="InterPro" id="IPR029069">
    <property type="entry name" value="HotDog_dom_sf"/>
</dbReference>
<evidence type="ECO:0000256" key="1">
    <source>
        <dbReference type="ARBA" id="ARBA00008324"/>
    </source>
</evidence>
<evidence type="ECO:0000313" key="4">
    <source>
        <dbReference type="EMBL" id="APZ52250.1"/>
    </source>
</evidence>
<evidence type="ECO:0000259" key="3">
    <source>
        <dbReference type="Pfam" id="PF03061"/>
    </source>
</evidence>
<dbReference type="NCBIfam" id="TIGR00369">
    <property type="entry name" value="unchar_dom_1"/>
    <property type="match status" value="1"/>
</dbReference>
<reference evidence="4 5" key="1">
    <citation type="submission" date="2016-04" db="EMBL/GenBank/DDBJ databases">
        <title>Deep-sea bacteria in the southern Pacific.</title>
        <authorList>
            <person name="Tang K."/>
        </authorList>
    </citation>
    <scope>NUCLEOTIDE SEQUENCE [LARGE SCALE GENOMIC DNA]</scope>
    <source>
        <strain evidence="4 5">JLT2014</strain>
    </source>
</reference>
<feature type="domain" description="Thioesterase" evidence="3">
    <location>
        <begin position="69"/>
        <end position="146"/>
    </location>
</feature>
<dbReference type="STRING" id="1250539.Ga0080574_TMP1916"/>
<sequence length="158" mass="16977">MHTIDTNLLAPIPIDQLRTLSGVELFKRVIAGDLPAPQVCGVANEWMLEIEEGRALWEASPPANFVNPMGGVHGGWAMTVLDTALGCAVHSMLPAGIGYTTMEVKTNLTRAPKVGERYLCEGKILTAGRRTATAEAKLIDAQNRVVAFGTTTCLILEF</sequence>
<dbReference type="InterPro" id="IPR006683">
    <property type="entry name" value="Thioestr_dom"/>
</dbReference>
<keyword evidence="2" id="KW-0378">Hydrolase</keyword>
<dbReference type="RefSeq" id="WP_076697988.1">
    <property type="nucleotide sequence ID" value="NZ_CP015093.1"/>
</dbReference>
<protein>
    <recommendedName>
        <fullName evidence="3">Thioesterase domain-containing protein</fullName>
    </recommendedName>
</protein>
<evidence type="ECO:0000256" key="2">
    <source>
        <dbReference type="ARBA" id="ARBA00022801"/>
    </source>
</evidence>
<dbReference type="Gene3D" id="3.10.129.10">
    <property type="entry name" value="Hotdog Thioesterase"/>
    <property type="match status" value="1"/>
</dbReference>
<dbReference type="PANTHER" id="PTHR21660:SF1">
    <property type="entry name" value="ACYL-COENZYME A THIOESTERASE 13"/>
    <property type="match status" value="1"/>
</dbReference>
<dbReference type="AlphaFoldDB" id="A0A1P8US70"/>
<accession>A0A1P8US70</accession>
<name>A0A1P8US70_9RHOB</name>
<dbReference type="PANTHER" id="PTHR21660">
    <property type="entry name" value="THIOESTERASE SUPERFAMILY MEMBER-RELATED"/>
    <property type="match status" value="1"/>
</dbReference>
<evidence type="ECO:0000313" key="5">
    <source>
        <dbReference type="Proteomes" id="UP000187059"/>
    </source>
</evidence>
<organism evidence="4 5">
    <name type="scientific">Salipiger abyssi</name>
    <dbReference type="NCBI Taxonomy" id="1250539"/>
    <lineage>
        <taxon>Bacteria</taxon>
        <taxon>Pseudomonadati</taxon>
        <taxon>Pseudomonadota</taxon>
        <taxon>Alphaproteobacteria</taxon>
        <taxon>Rhodobacterales</taxon>
        <taxon>Roseobacteraceae</taxon>
        <taxon>Salipiger</taxon>
    </lineage>
</organism>